<feature type="region of interest" description="Disordered" evidence="1">
    <location>
        <begin position="65"/>
        <end position="87"/>
    </location>
</feature>
<dbReference type="EMBL" id="CADEAL010003124">
    <property type="protein sequence ID" value="CAB1443560.1"/>
    <property type="molecule type" value="Genomic_DNA"/>
</dbReference>
<evidence type="ECO:0000313" key="3">
    <source>
        <dbReference type="Proteomes" id="UP001153269"/>
    </source>
</evidence>
<dbReference type="AlphaFoldDB" id="A0A9N7V688"/>
<protein>
    <submittedName>
        <fullName evidence="2">Uncharacterized protein</fullName>
    </submittedName>
</protein>
<evidence type="ECO:0000256" key="1">
    <source>
        <dbReference type="SAM" id="MobiDB-lite"/>
    </source>
</evidence>
<sequence length="110" mass="12439">MCHIHRVLLRRAPAEGRLENQEGVIQCAADYRANTVTWCSSLLSVDRMYRVQLVRGWGGSSTDTSDFMNLHTPVDRPTGRNPRCSRWPVRPRLSPLLPDGRTVSLHIGDT</sequence>
<dbReference type="Proteomes" id="UP001153269">
    <property type="component" value="Unassembled WGS sequence"/>
</dbReference>
<evidence type="ECO:0000313" key="2">
    <source>
        <dbReference type="EMBL" id="CAB1443560.1"/>
    </source>
</evidence>
<reference evidence="2" key="1">
    <citation type="submission" date="2020-03" db="EMBL/GenBank/DDBJ databases">
        <authorList>
            <person name="Weist P."/>
        </authorList>
    </citation>
    <scope>NUCLEOTIDE SEQUENCE</scope>
</reference>
<proteinExistence type="predicted"/>
<organism evidence="2 3">
    <name type="scientific">Pleuronectes platessa</name>
    <name type="common">European plaice</name>
    <dbReference type="NCBI Taxonomy" id="8262"/>
    <lineage>
        <taxon>Eukaryota</taxon>
        <taxon>Metazoa</taxon>
        <taxon>Chordata</taxon>
        <taxon>Craniata</taxon>
        <taxon>Vertebrata</taxon>
        <taxon>Euteleostomi</taxon>
        <taxon>Actinopterygii</taxon>
        <taxon>Neopterygii</taxon>
        <taxon>Teleostei</taxon>
        <taxon>Neoteleostei</taxon>
        <taxon>Acanthomorphata</taxon>
        <taxon>Carangaria</taxon>
        <taxon>Pleuronectiformes</taxon>
        <taxon>Pleuronectoidei</taxon>
        <taxon>Pleuronectidae</taxon>
        <taxon>Pleuronectes</taxon>
    </lineage>
</organism>
<comment type="caution">
    <text evidence="2">The sequence shown here is derived from an EMBL/GenBank/DDBJ whole genome shotgun (WGS) entry which is preliminary data.</text>
</comment>
<accession>A0A9N7V688</accession>
<name>A0A9N7V688_PLEPL</name>
<gene>
    <name evidence="2" type="ORF">PLEPLA_LOCUS31276</name>
</gene>
<keyword evidence="3" id="KW-1185">Reference proteome</keyword>